<comment type="similarity">
    <text evidence="1 6">Belongs to the methyltransferase superfamily. RsmH family.</text>
</comment>
<comment type="function">
    <text evidence="6">Specifically methylates the N4 position of cytidine in position 1402 (C1402) of 16S rRNA.</text>
</comment>
<dbReference type="EMBL" id="MHRQ01000031">
    <property type="protein sequence ID" value="OHA25893.1"/>
    <property type="molecule type" value="Genomic_DNA"/>
</dbReference>
<dbReference type="EC" id="2.1.1.199" evidence="6"/>
<dbReference type="PANTHER" id="PTHR11265">
    <property type="entry name" value="S-ADENOSYL-METHYLTRANSFERASE MRAW"/>
    <property type="match status" value="1"/>
</dbReference>
<dbReference type="NCBIfam" id="TIGR00006">
    <property type="entry name" value="16S rRNA (cytosine(1402)-N(4))-methyltransferase RsmH"/>
    <property type="match status" value="1"/>
</dbReference>
<feature type="binding site" evidence="6">
    <location>
        <begin position="31"/>
        <end position="33"/>
    </location>
    <ligand>
        <name>S-adenosyl-L-methionine</name>
        <dbReference type="ChEBI" id="CHEBI:59789"/>
    </ligand>
</feature>
<keyword evidence="4 6" id="KW-0808">Transferase</keyword>
<comment type="catalytic activity">
    <reaction evidence="6">
        <text>cytidine(1402) in 16S rRNA + S-adenosyl-L-methionine = N(4)-methylcytidine(1402) in 16S rRNA + S-adenosyl-L-homocysteine + H(+)</text>
        <dbReference type="Rhea" id="RHEA:42928"/>
        <dbReference type="Rhea" id="RHEA-COMP:10286"/>
        <dbReference type="Rhea" id="RHEA-COMP:10287"/>
        <dbReference type="ChEBI" id="CHEBI:15378"/>
        <dbReference type="ChEBI" id="CHEBI:57856"/>
        <dbReference type="ChEBI" id="CHEBI:59789"/>
        <dbReference type="ChEBI" id="CHEBI:74506"/>
        <dbReference type="ChEBI" id="CHEBI:82748"/>
        <dbReference type="EC" id="2.1.1.199"/>
    </reaction>
</comment>
<evidence type="ECO:0000256" key="1">
    <source>
        <dbReference type="ARBA" id="ARBA00010396"/>
    </source>
</evidence>
<dbReference type="STRING" id="1802312.A3C06_00355"/>
<dbReference type="Gene3D" id="1.10.150.170">
    <property type="entry name" value="Putative methyltransferase TM0872, insert domain"/>
    <property type="match status" value="1"/>
</dbReference>
<dbReference type="InterPro" id="IPR029063">
    <property type="entry name" value="SAM-dependent_MTases_sf"/>
</dbReference>
<evidence type="ECO:0000256" key="6">
    <source>
        <dbReference type="HAMAP-Rule" id="MF_01007"/>
    </source>
</evidence>
<keyword evidence="2 6" id="KW-0698">rRNA processing</keyword>
<dbReference type="InterPro" id="IPR023397">
    <property type="entry name" value="SAM-dep_MeTrfase_MraW_recog"/>
</dbReference>
<dbReference type="Pfam" id="PF01795">
    <property type="entry name" value="Methyltransf_5"/>
    <property type="match status" value="1"/>
</dbReference>
<keyword evidence="5 6" id="KW-0949">S-adenosyl-L-methionine</keyword>
<evidence type="ECO:0000256" key="5">
    <source>
        <dbReference type="ARBA" id="ARBA00022691"/>
    </source>
</evidence>
<evidence type="ECO:0000256" key="4">
    <source>
        <dbReference type="ARBA" id="ARBA00022679"/>
    </source>
</evidence>
<comment type="caution">
    <text evidence="7">The sequence shown here is derived from an EMBL/GenBank/DDBJ whole genome shotgun (WGS) entry which is preliminary data.</text>
</comment>
<organism evidence="7 8">
    <name type="scientific">Candidatus Taylorbacteria bacterium RIFCSPHIGHO2_02_FULL_46_13</name>
    <dbReference type="NCBI Taxonomy" id="1802312"/>
    <lineage>
        <taxon>Bacteria</taxon>
        <taxon>Candidatus Tayloriibacteriota</taxon>
    </lineage>
</organism>
<dbReference type="Proteomes" id="UP000177565">
    <property type="component" value="Unassembled WGS sequence"/>
</dbReference>
<keyword evidence="6" id="KW-0963">Cytoplasm</keyword>
<accession>A0A1G2MPW0</accession>
<comment type="subcellular location">
    <subcellularLocation>
        <location evidence="6">Cytoplasm</location>
    </subcellularLocation>
</comment>
<keyword evidence="3 6" id="KW-0489">Methyltransferase</keyword>
<evidence type="ECO:0000256" key="2">
    <source>
        <dbReference type="ARBA" id="ARBA00022552"/>
    </source>
</evidence>
<dbReference type="SUPFAM" id="SSF81799">
    <property type="entry name" value="Putative methyltransferase TM0872, insert domain"/>
    <property type="match status" value="1"/>
</dbReference>
<evidence type="ECO:0000313" key="8">
    <source>
        <dbReference type="Proteomes" id="UP000177565"/>
    </source>
</evidence>
<proteinExistence type="inferred from homology"/>
<protein>
    <recommendedName>
        <fullName evidence="6">Ribosomal RNA small subunit methyltransferase H</fullName>
        <ecNumber evidence="6">2.1.1.199</ecNumber>
    </recommendedName>
    <alternativeName>
        <fullName evidence="6">16S rRNA m(4)C1402 methyltransferase</fullName>
    </alternativeName>
    <alternativeName>
        <fullName evidence="6">rRNA (cytosine-N(4)-)-methyltransferase RsmH</fullName>
    </alternativeName>
</protein>
<feature type="binding site" evidence="6">
    <location>
        <position position="106"/>
    </location>
    <ligand>
        <name>S-adenosyl-L-methionine</name>
        <dbReference type="ChEBI" id="CHEBI:59789"/>
    </ligand>
</feature>
<dbReference type="Gene3D" id="3.40.50.150">
    <property type="entry name" value="Vaccinia Virus protein VP39"/>
    <property type="match status" value="1"/>
</dbReference>
<dbReference type="PANTHER" id="PTHR11265:SF0">
    <property type="entry name" value="12S RRNA N4-METHYLCYTIDINE METHYLTRANSFERASE"/>
    <property type="match status" value="1"/>
</dbReference>
<feature type="binding site" evidence="6">
    <location>
        <position position="51"/>
    </location>
    <ligand>
        <name>S-adenosyl-L-methionine</name>
        <dbReference type="ChEBI" id="CHEBI:59789"/>
    </ligand>
</feature>
<feature type="binding site" evidence="6">
    <location>
        <position position="78"/>
    </location>
    <ligand>
        <name>S-adenosyl-L-methionine</name>
        <dbReference type="ChEBI" id="CHEBI:59789"/>
    </ligand>
</feature>
<gene>
    <name evidence="6" type="primary">rsmH</name>
    <name evidence="7" type="ORF">A3C06_00355</name>
</gene>
<dbReference type="PIRSF" id="PIRSF004486">
    <property type="entry name" value="MraW"/>
    <property type="match status" value="1"/>
</dbReference>
<sequence>MSHKAVLLQEAIDALNLFTGAIFLDATVGSGGHASEVCNRFRGVVRVIGLDADPERIEHAKKVLLEKECPAELVNENFRNLDQVLKRLGVEKVNAILFDLGLNSEQLEQSGRGFSFQHDEPLYMTFAAPEVGKLTAQEIVNHYDEDEIADTIYELGEEKYSRRIAAAIVEVRKKNPIQTTFQLVEILKGALPKNYERGRLHVATRTFQALRLAVNDELGALQEGLAKGFGALAPKGRMAVISFHSLEDRIVKVFFREKAHTDEAVLITKKPLYPTEDETRENPRARSAKLRIIEKI</sequence>
<evidence type="ECO:0000256" key="3">
    <source>
        <dbReference type="ARBA" id="ARBA00022603"/>
    </source>
</evidence>
<dbReference type="GO" id="GO:0005737">
    <property type="term" value="C:cytoplasm"/>
    <property type="evidence" value="ECO:0007669"/>
    <property type="project" value="UniProtKB-SubCell"/>
</dbReference>
<dbReference type="InterPro" id="IPR002903">
    <property type="entry name" value="RsmH"/>
</dbReference>
<dbReference type="SUPFAM" id="SSF53335">
    <property type="entry name" value="S-adenosyl-L-methionine-dependent methyltransferases"/>
    <property type="match status" value="1"/>
</dbReference>
<dbReference type="AlphaFoldDB" id="A0A1G2MPW0"/>
<dbReference type="GO" id="GO:0071424">
    <property type="term" value="F:rRNA (cytosine-N4-)-methyltransferase activity"/>
    <property type="evidence" value="ECO:0007669"/>
    <property type="project" value="UniProtKB-UniRule"/>
</dbReference>
<name>A0A1G2MPW0_9BACT</name>
<feature type="binding site" evidence="6">
    <location>
        <position position="99"/>
    </location>
    <ligand>
        <name>S-adenosyl-L-methionine</name>
        <dbReference type="ChEBI" id="CHEBI:59789"/>
    </ligand>
</feature>
<dbReference type="GO" id="GO:0070475">
    <property type="term" value="P:rRNA base methylation"/>
    <property type="evidence" value="ECO:0007669"/>
    <property type="project" value="UniProtKB-UniRule"/>
</dbReference>
<evidence type="ECO:0000313" key="7">
    <source>
        <dbReference type="EMBL" id="OHA25893.1"/>
    </source>
</evidence>
<reference evidence="7 8" key="1">
    <citation type="journal article" date="2016" name="Nat. Commun.">
        <title>Thousands of microbial genomes shed light on interconnected biogeochemical processes in an aquifer system.</title>
        <authorList>
            <person name="Anantharaman K."/>
            <person name="Brown C.T."/>
            <person name="Hug L.A."/>
            <person name="Sharon I."/>
            <person name="Castelle C.J."/>
            <person name="Probst A.J."/>
            <person name="Thomas B.C."/>
            <person name="Singh A."/>
            <person name="Wilkins M.J."/>
            <person name="Karaoz U."/>
            <person name="Brodie E.L."/>
            <person name="Williams K.H."/>
            <person name="Hubbard S.S."/>
            <person name="Banfield J.F."/>
        </authorList>
    </citation>
    <scope>NUCLEOTIDE SEQUENCE [LARGE SCALE GENOMIC DNA]</scope>
</reference>
<dbReference type="HAMAP" id="MF_01007">
    <property type="entry name" value="16SrRNA_methyltr_H"/>
    <property type="match status" value="1"/>
</dbReference>